<dbReference type="PIRSF" id="PIRSF001438">
    <property type="entry name" value="4pyrrol_synth_OHMeBilane_synth"/>
    <property type="match status" value="1"/>
</dbReference>
<organism evidence="11 12">
    <name type="scientific">Thermohalobacter berrensis</name>
    <dbReference type="NCBI Taxonomy" id="99594"/>
    <lineage>
        <taxon>Bacteria</taxon>
        <taxon>Bacillati</taxon>
        <taxon>Bacillota</taxon>
        <taxon>Tissierellia</taxon>
        <taxon>Tissierellales</taxon>
        <taxon>Thermohalobacteraceae</taxon>
        <taxon>Thermohalobacter</taxon>
    </lineage>
</organism>
<dbReference type="GO" id="GO:0004418">
    <property type="term" value="F:hydroxymethylbilane synthase activity"/>
    <property type="evidence" value="ECO:0007669"/>
    <property type="project" value="UniProtKB-UniRule"/>
</dbReference>
<comment type="miscellaneous">
    <text evidence="8">The porphobilinogen subunits are added to the dipyrromethane group.</text>
</comment>
<dbReference type="NCBIfam" id="TIGR00212">
    <property type="entry name" value="hemC"/>
    <property type="match status" value="1"/>
</dbReference>
<dbReference type="SUPFAM" id="SSF53850">
    <property type="entry name" value="Periplasmic binding protein-like II"/>
    <property type="match status" value="1"/>
</dbReference>
<comment type="caution">
    <text evidence="11">The sequence shown here is derived from an EMBL/GenBank/DDBJ whole genome shotgun (WGS) entry which is preliminary data.</text>
</comment>
<feature type="domain" description="Porphobilinogen deaminase N-terminal" evidence="9">
    <location>
        <begin position="3"/>
        <end position="210"/>
    </location>
</feature>
<dbReference type="GO" id="GO:0006782">
    <property type="term" value="P:protoporphyrinogen IX biosynthetic process"/>
    <property type="evidence" value="ECO:0007669"/>
    <property type="project" value="UniProtKB-UniRule"/>
</dbReference>
<dbReference type="FunFam" id="3.40.190.10:FF:000005">
    <property type="entry name" value="Porphobilinogen deaminase"/>
    <property type="match status" value="1"/>
</dbReference>
<evidence type="ECO:0000256" key="5">
    <source>
        <dbReference type="ARBA" id="ARBA00022679"/>
    </source>
</evidence>
<dbReference type="Pfam" id="PF01379">
    <property type="entry name" value="Porphobil_deam"/>
    <property type="match status" value="1"/>
</dbReference>
<evidence type="ECO:0000313" key="12">
    <source>
        <dbReference type="Proteomes" id="UP000284177"/>
    </source>
</evidence>
<dbReference type="PROSITE" id="PS00533">
    <property type="entry name" value="PORPHOBILINOGEN_DEAM"/>
    <property type="match status" value="1"/>
</dbReference>
<evidence type="ECO:0000259" key="10">
    <source>
        <dbReference type="Pfam" id="PF03900"/>
    </source>
</evidence>
<keyword evidence="12" id="KW-1185">Reference proteome</keyword>
<name>A0A419SZI5_9FIRM</name>
<evidence type="ECO:0000256" key="1">
    <source>
        <dbReference type="ARBA" id="ARBA00002869"/>
    </source>
</evidence>
<evidence type="ECO:0000256" key="6">
    <source>
        <dbReference type="ARBA" id="ARBA00023244"/>
    </source>
</evidence>
<evidence type="ECO:0000256" key="3">
    <source>
        <dbReference type="ARBA" id="ARBA00005638"/>
    </source>
</evidence>
<comment type="function">
    <text evidence="1 8">Tetrapolymerization of the monopyrrole PBG into the hydroxymethylbilane pre-uroporphyrinogen in several discrete steps.</text>
</comment>
<evidence type="ECO:0000256" key="2">
    <source>
        <dbReference type="ARBA" id="ARBA00004735"/>
    </source>
</evidence>
<dbReference type="FunFam" id="3.40.190.10:FF:000004">
    <property type="entry name" value="Porphobilinogen deaminase"/>
    <property type="match status" value="1"/>
</dbReference>
<dbReference type="Pfam" id="PF03900">
    <property type="entry name" value="Porphobil_deamC"/>
    <property type="match status" value="1"/>
</dbReference>
<dbReference type="SUPFAM" id="SSF54782">
    <property type="entry name" value="Porphobilinogen deaminase (hydroxymethylbilane synthase), C-terminal domain"/>
    <property type="match status" value="1"/>
</dbReference>
<dbReference type="PANTHER" id="PTHR11557:SF0">
    <property type="entry name" value="PORPHOBILINOGEN DEAMINASE"/>
    <property type="match status" value="1"/>
</dbReference>
<comment type="subunit">
    <text evidence="4 8">Monomer.</text>
</comment>
<protein>
    <recommendedName>
        <fullName evidence="8">Porphobilinogen deaminase</fullName>
        <shortName evidence="8">PBG</shortName>
        <ecNumber evidence="8">2.5.1.61</ecNumber>
    </recommendedName>
    <alternativeName>
        <fullName evidence="8">Hydroxymethylbilane synthase</fullName>
        <shortName evidence="8">HMBS</shortName>
    </alternativeName>
    <alternativeName>
        <fullName evidence="8">Pre-uroporphyrinogen synthase</fullName>
    </alternativeName>
</protein>
<comment type="catalytic activity">
    <reaction evidence="7 8">
        <text>4 porphobilinogen + H2O = hydroxymethylbilane + 4 NH4(+)</text>
        <dbReference type="Rhea" id="RHEA:13185"/>
        <dbReference type="ChEBI" id="CHEBI:15377"/>
        <dbReference type="ChEBI" id="CHEBI:28938"/>
        <dbReference type="ChEBI" id="CHEBI:57845"/>
        <dbReference type="ChEBI" id="CHEBI:58126"/>
        <dbReference type="EC" id="2.5.1.61"/>
    </reaction>
</comment>
<dbReference type="RefSeq" id="WP_120170155.1">
    <property type="nucleotide sequence ID" value="NZ_MCIB01000034.1"/>
</dbReference>
<dbReference type="GO" id="GO:0005737">
    <property type="term" value="C:cytoplasm"/>
    <property type="evidence" value="ECO:0007669"/>
    <property type="project" value="UniProtKB-UniRule"/>
</dbReference>
<dbReference type="PRINTS" id="PR00151">
    <property type="entry name" value="PORPHBDMNASE"/>
</dbReference>
<dbReference type="Proteomes" id="UP000284177">
    <property type="component" value="Unassembled WGS sequence"/>
</dbReference>
<comment type="similarity">
    <text evidence="3 8">Belongs to the HMBS family.</text>
</comment>
<dbReference type="PANTHER" id="PTHR11557">
    <property type="entry name" value="PORPHOBILINOGEN DEAMINASE"/>
    <property type="match status" value="1"/>
</dbReference>
<dbReference type="OrthoDB" id="9810298at2"/>
<evidence type="ECO:0000256" key="7">
    <source>
        <dbReference type="ARBA" id="ARBA00048169"/>
    </source>
</evidence>
<comment type="cofactor">
    <cofactor evidence="8">
        <name>dipyrromethane</name>
        <dbReference type="ChEBI" id="CHEBI:60342"/>
    </cofactor>
    <text evidence="8">Binds 1 dipyrromethane group covalently.</text>
</comment>
<dbReference type="AlphaFoldDB" id="A0A419SZI5"/>
<evidence type="ECO:0000256" key="4">
    <source>
        <dbReference type="ARBA" id="ARBA00011245"/>
    </source>
</evidence>
<proteinExistence type="inferred from homology"/>
<evidence type="ECO:0000313" key="11">
    <source>
        <dbReference type="EMBL" id="RKD30622.1"/>
    </source>
</evidence>
<keyword evidence="5 8" id="KW-0808">Transferase</keyword>
<dbReference type="EC" id="2.5.1.61" evidence="8"/>
<evidence type="ECO:0000256" key="8">
    <source>
        <dbReference type="HAMAP-Rule" id="MF_00260"/>
    </source>
</evidence>
<dbReference type="Gene3D" id="3.30.160.40">
    <property type="entry name" value="Porphobilinogen deaminase, C-terminal domain"/>
    <property type="match status" value="1"/>
</dbReference>
<accession>A0A419SZI5</accession>
<dbReference type="InterPro" id="IPR036803">
    <property type="entry name" value="Porphobilinogen_deaminase_C_sf"/>
</dbReference>
<dbReference type="InterPro" id="IPR000860">
    <property type="entry name" value="HemC"/>
</dbReference>
<reference evidence="11 12" key="1">
    <citation type="submission" date="2016-08" db="EMBL/GenBank/DDBJ databases">
        <title>Novel Firmicutes and Novel Genomes.</title>
        <authorList>
            <person name="Poppleton D.I."/>
            <person name="Gribaldo S."/>
        </authorList>
    </citation>
    <scope>NUCLEOTIDE SEQUENCE [LARGE SCALE GENOMIC DNA]</scope>
    <source>
        <strain evidence="11 12">CTT3</strain>
    </source>
</reference>
<dbReference type="Gene3D" id="3.40.190.10">
    <property type="entry name" value="Periplasmic binding protein-like II"/>
    <property type="match status" value="2"/>
</dbReference>
<feature type="modified residue" description="S-(dipyrrolylmethanemethyl)cysteine" evidence="8">
    <location>
        <position position="240"/>
    </location>
</feature>
<gene>
    <name evidence="8" type="primary">hemC</name>
    <name evidence="11" type="ORF">BET03_04595</name>
</gene>
<dbReference type="HAMAP" id="MF_00260">
    <property type="entry name" value="Porphobil_deam"/>
    <property type="match status" value="1"/>
</dbReference>
<keyword evidence="6 8" id="KW-0627">Porphyrin biosynthesis</keyword>
<dbReference type="InterPro" id="IPR022418">
    <property type="entry name" value="Porphobilinogen_deaminase_C"/>
</dbReference>
<dbReference type="EMBL" id="MCIB01000034">
    <property type="protein sequence ID" value="RKD30622.1"/>
    <property type="molecule type" value="Genomic_DNA"/>
</dbReference>
<feature type="domain" description="Porphobilinogen deaminase C-terminal" evidence="10">
    <location>
        <begin position="225"/>
        <end position="293"/>
    </location>
</feature>
<dbReference type="InterPro" id="IPR022417">
    <property type="entry name" value="Porphobilin_deaminase_N"/>
</dbReference>
<evidence type="ECO:0000259" key="9">
    <source>
        <dbReference type="Pfam" id="PF01379"/>
    </source>
</evidence>
<dbReference type="CDD" id="cd13646">
    <property type="entry name" value="PBP2_EcHMBS_like"/>
    <property type="match status" value="1"/>
</dbReference>
<comment type="pathway">
    <text evidence="2">Porphyrin-containing compound metabolism; protoporphyrin-IX biosynthesis; coproporphyrinogen-III from 5-aminolevulinate: step 2/4.</text>
</comment>
<sequence>MKIVVGSRGSKLALRQTNWVIDILKEKFEDVEFEVKVIKTKGDKIVNVSLDKIGDKGLFVKEIEKELLEGKIDMAVHSMKDMPSEMTEGLTFSGIPKREDYRDVLVLRDGYKDIDDIPKGGRIGTGSKRRKYQLLKYRPDLEVVSIRGNVDTRIKKIENENLHGVVLAAAGLKRIGLEDKISSYLSPDIVLPAPAQGALALQIRKDRLKLDKMLKKISDRKTEIQIKAERAFLKGVGGSCHVPIGALCNVIEDRIILEGILGDEDGSKLVREKIEGKIGDEETIGYKLADKILKELK</sequence>
<dbReference type="InterPro" id="IPR022419">
    <property type="entry name" value="Porphobilin_deaminase_cofac_BS"/>
</dbReference>